<feature type="compositionally biased region" description="Basic residues" evidence="1">
    <location>
        <begin position="1"/>
        <end position="11"/>
    </location>
</feature>
<dbReference type="InterPro" id="IPR037401">
    <property type="entry name" value="SnoaL-like"/>
</dbReference>
<dbReference type="GO" id="GO:0051213">
    <property type="term" value="F:dioxygenase activity"/>
    <property type="evidence" value="ECO:0007669"/>
    <property type="project" value="UniProtKB-KW"/>
</dbReference>
<dbReference type="InterPro" id="IPR032710">
    <property type="entry name" value="NTF2-like_dom_sf"/>
</dbReference>
<name>D9XEN5_STRVT</name>
<dbReference type="SUPFAM" id="SSF54427">
    <property type="entry name" value="NTF2-like"/>
    <property type="match status" value="1"/>
</dbReference>
<dbReference type="Gene3D" id="3.10.450.50">
    <property type="match status" value="1"/>
</dbReference>
<dbReference type="HOGENOM" id="CLU_132094_1_0_11"/>
<evidence type="ECO:0000256" key="1">
    <source>
        <dbReference type="SAM" id="MobiDB-lite"/>
    </source>
</evidence>
<dbReference type="EMBL" id="GG657757">
    <property type="protein sequence ID" value="EFL36832.1"/>
    <property type="molecule type" value="Genomic_DNA"/>
</dbReference>
<proteinExistence type="predicted"/>
<keyword evidence="3" id="KW-0223">Dioxygenase</keyword>
<keyword evidence="3" id="KW-0560">Oxidoreductase</keyword>
<reference evidence="4" key="1">
    <citation type="submission" date="2009-02" db="EMBL/GenBank/DDBJ databases">
        <title>Annotation of Streptomyces viridochromogenes strain DSM 40736.</title>
        <authorList>
            <consortium name="The Broad Institute Genome Sequencing Platform"/>
            <consortium name="Broad Institute Microbial Sequencing Center"/>
            <person name="Fischbach M."/>
            <person name="Godfrey P."/>
            <person name="Ward D."/>
            <person name="Young S."/>
            <person name="Zeng Q."/>
            <person name="Koehrsen M."/>
            <person name="Alvarado L."/>
            <person name="Berlin A.M."/>
            <person name="Bochicchio J."/>
            <person name="Borenstein D."/>
            <person name="Chapman S.B."/>
            <person name="Chen Z."/>
            <person name="Engels R."/>
            <person name="Freedman E."/>
            <person name="Gellesch M."/>
            <person name="Goldberg J."/>
            <person name="Griggs A."/>
            <person name="Gujja S."/>
            <person name="Heilman E.R."/>
            <person name="Heiman D.I."/>
            <person name="Hepburn T.A."/>
            <person name="Howarth C."/>
            <person name="Jen D."/>
            <person name="Larson L."/>
            <person name="Lewis B."/>
            <person name="Mehta T."/>
            <person name="Park D."/>
            <person name="Pearson M."/>
            <person name="Richards J."/>
            <person name="Roberts A."/>
            <person name="Saif S."/>
            <person name="Shea T.D."/>
            <person name="Shenoy N."/>
            <person name="Sisk P."/>
            <person name="Stolte C."/>
            <person name="Sykes S.N."/>
            <person name="Thomson T."/>
            <person name="Walk T."/>
            <person name="White J."/>
            <person name="Yandava C."/>
            <person name="Straight P."/>
            <person name="Clardy J."/>
            <person name="Hung D."/>
            <person name="Kolter R."/>
            <person name="Mekalanos J."/>
            <person name="Walker S."/>
            <person name="Walsh C.T."/>
            <person name="Wieland-Brown L.C."/>
            <person name="Haas B."/>
            <person name="Nusbaum C."/>
            <person name="Birren B."/>
        </authorList>
    </citation>
    <scope>NUCLEOTIDE SEQUENCE [LARGE SCALE GENOMIC DNA]</scope>
    <source>
        <strain evidence="4">DSM 40736 / JCM 4977 / BCRC 1201 / Tue 494</strain>
    </source>
</reference>
<keyword evidence="4" id="KW-1185">Reference proteome</keyword>
<dbReference type="Pfam" id="PF13474">
    <property type="entry name" value="SnoaL_3"/>
    <property type="match status" value="1"/>
</dbReference>
<evidence type="ECO:0000313" key="4">
    <source>
        <dbReference type="Proteomes" id="UP000004184"/>
    </source>
</evidence>
<gene>
    <name evidence="3" type="ORF">SSQG_07351</name>
</gene>
<dbReference type="AlphaFoldDB" id="D9XEN5"/>
<sequence>MAHSRVCHPARRPSGTGRGGEGSRTVSDDEARIRALITHWAEAVHRGDLDGVLADHAEDIVMYDVPPPHEGLHGLAVYRAAWPPFLEWQAQGASFEIDTLDVTAGTDTAYAHALLRCGTPEELAERPTLRLRLTFGLRKEEGRWLVAHEHHSFPHD</sequence>
<dbReference type="STRING" id="591159.SSQG_07351"/>
<dbReference type="InterPro" id="IPR011944">
    <property type="entry name" value="Steroid_delta5-4_isomerase"/>
</dbReference>
<organism evidence="3 4">
    <name type="scientific">Streptomyces viridochromogenes (strain DSM 40736 / JCM 4977 / BCRC 1201 / Tue 494)</name>
    <dbReference type="NCBI Taxonomy" id="591159"/>
    <lineage>
        <taxon>Bacteria</taxon>
        <taxon>Bacillati</taxon>
        <taxon>Actinomycetota</taxon>
        <taxon>Actinomycetes</taxon>
        <taxon>Kitasatosporales</taxon>
        <taxon>Streptomycetaceae</taxon>
        <taxon>Streptomyces</taxon>
    </lineage>
</organism>
<dbReference type="Proteomes" id="UP000004184">
    <property type="component" value="Unassembled WGS sequence"/>
</dbReference>
<evidence type="ECO:0000259" key="2">
    <source>
        <dbReference type="Pfam" id="PF13474"/>
    </source>
</evidence>
<protein>
    <submittedName>
        <fullName evidence="3">Glyoxalase/bleomycin resistance protein/dioxygenase</fullName>
    </submittedName>
</protein>
<feature type="domain" description="SnoaL-like" evidence="2">
    <location>
        <begin position="33"/>
        <end position="154"/>
    </location>
</feature>
<dbReference type="NCBIfam" id="TIGR02246">
    <property type="entry name" value="SgcJ/EcaC family oxidoreductase"/>
    <property type="match status" value="1"/>
</dbReference>
<feature type="region of interest" description="Disordered" evidence="1">
    <location>
        <begin position="1"/>
        <end position="27"/>
    </location>
</feature>
<evidence type="ECO:0000313" key="3">
    <source>
        <dbReference type="EMBL" id="EFL36832.1"/>
    </source>
</evidence>
<dbReference type="eggNOG" id="COG4319">
    <property type="taxonomic scope" value="Bacteria"/>
</dbReference>
<accession>D9XEN5</accession>